<feature type="compositionally biased region" description="Basic residues" evidence="5">
    <location>
        <begin position="775"/>
        <end position="786"/>
    </location>
</feature>
<dbReference type="AlphaFoldDB" id="A0AAV6RR77"/>
<feature type="compositionally biased region" description="Acidic residues" evidence="5">
    <location>
        <begin position="474"/>
        <end position="489"/>
    </location>
</feature>
<dbReference type="GO" id="GO:0007059">
    <property type="term" value="P:chromosome segregation"/>
    <property type="evidence" value="ECO:0007669"/>
    <property type="project" value="TreeGrafter"/>
</dbReference>
<feature type="compositionally biased region" description="Basic and acidic residues" evidence="5">
    <location>
        <begin position="415"/>
        <end position="428"/>
    </location>
</feature>
<feature type="compositionally biased region" description="Basic and acidic residues" evidence="5">
    <location>
        <begin position="589"/>
        <end position="614"/>
    </location>
</feature>
<feature type="compositionally biased region" description="Basic and acidic residues" evidence="5">
    <location>
        <begin position="436"/>
        <end position="455"/>
    </location>
</feature>
<keyword evidence="8" id="KW-1185">Reference proteome</keyword>
<feature type="region of interest" description="Disordered" evidence="5">
    <location>
        <begin position="371"/>
        <end position="671"/>
    </location>
</feature>
<accession>A0AAV6RR77</accession>
<feature type="region of interest" description="Disordered" evidence="5">
    <location>
        <begin position="121"/>
        <end position="144"/>
    </location>
</feature>
<gene>
    <name evidence="7" type="ORF">JOB18_049650</name>
</gene>
<dbReference type="GO" id="GO:0003677">
    <property type="term" value="F:DNA binding"/>
    <property type="evidence" value="ECO:0007669"/>
    <property type="project" value="InterPro"/>
</dbReference>
<dbReference type="InterPro" id="IPR028255">
    <property type="entry name" value="CENP-T"/>
</dbReference>
<evidence type="ECO:0000313" key="7">
    <source>
        <dbReference type="EMBL" id="KAG7507951.1"/>
    </source>
</evidence>
<dbReference type="GO" id="GO:0000776">
    <property type="term" value="C:kinetochore"/>
    <property type="evidence" value="ECO:0007669"/>
    <property type="project" value="InterPro"/>
</dbReference>
<protein>
    <submittedName>
        <fullName evidence="7">Centromere protein T</fullName>
    </submittedName>
</protein>
<evidence type="ECO:0000259" key="6">
    <source>
        <dbReference type="Pfam" id="PF15511"/>
    </source>
</evidence>
<keyword evidence="4" id="KW-0539">Nucleus</keyword>
<comment type="caution">
    <text evidence="7">The sequence shown here is derived from an EMBL/GenBank/DDBJ whole genome shotgun (WGS) entry which is preliminary data.</text>
</comment>
<dbReference type="CDD" id="cd22920">
    <property type="entry name" value="HFD_CENP-T"/>
    <property type="match status" value="1"/>
</dbReference>
<dbReference type="GO" id="GO:0000278">
    <property type="term" value="P:mitotic cell cycle"/>
    <property type="evidence" value="ECO:0007669"/>
    <property type="project" value="TreeGrafter"/>
</dbReference>
<organism evidence="7 8">
    <name type="scientific">Solea senegalensis</name>
    <name type="common">Senegalese sole</name>
    <dbReference type="NCBI Taxonomy" id="28829"/>
    <lineage>
        <taxon>Eukaryota</taxon>
        <taxon>Metazoa</taxon>
        <taxon>Chordata</taxon>
        <taxon>Craniata</taxon>
        <taxon>Vertebrata</taxon>
        <taxon>Euteleostomi</taxon>
        <taxon>Actinopterygii</taxon>
        <taxon>Neopterygii</taxon>
        <taxon>Teleostei</taxon>
        <taxon>Neoteleostei</taxon>
        <taxon>Acanthomorphata</taxon>
        <taxon>Carangaria</taxon>
        <taxon>Pleuronectiformes</taxon>
        <taxon>Pleuronectoidei</taxon>
        <taxon>Soleidae</taxon>
        <taxon>Solea</taxon>
    </lineage>
</organism>
<feature type="region of interest" description="Disordered" evidence="5">
    <location>
        <begin position="18"/>
        <end position="57"/>
    </location>
</feature>
<dbReference type="Proteomes" id="UP000693946">
    <property type="component" value="Linkage Group LG18"/>
</dbReference>
<keyword evidence="3" id="KW-0158">Chromosome</keyword>
<evidence type="ECO:0000256" key="5">
    <source>
        <dbReference type="SAM" id="MobiDB-lite"/>
    </source>
</evidence>
<comment type="subcellular location">
    <subcellularLocation>
        <location evidence="2">Chromosome</location>
    </subcellularLocation>
    <subcellularLocation>
        <location evidence="1">Nucleus</location>
    </subcellularLocation>
</comment>
<dbReference type="GO" id="GO:0051382">
    <property type="term" value="P:kinetochore assembly"/>
    <property type="evidence" value="ECO:0007669"/>
    <property type="project" value="InterPro"/>
</dbReference>
<feature type="compositionally biased region" description="Acidic residues" evidence="5">
    <location>
        <begin position="547"/>
        <end position="560"/>
    </location>
</feature>
<proteinExistence type="predicted"/>
<feature type="compositionally biased region" description="Polar residues" evidence="5">
    <location>
        <begin position="662"/>
        <end position="671"/>
    </location>
</feature>
<dbReference type="InterPro" id="IPR035425">
    <property type="entry name" value="CENP-T/H4_C"/>
</dbReference>
<dbReference type="Pfam" id="PF15511">
    <property type="entry name" value="CENP-T_C"/>
    <property type="match status" value="1"/>
</dbReference>
<feature type="region of interest" description="Disordered" evidence="5">
    <location>
        <begin position="765"/>
        <end position="786"/>
    </location>
</feature>
<feature type="compositionally biased region" description="Acidic residues" evidence="5">
    <location>
        <begin position="395"/>
        <end position="409"/>
    </location>
</feature>
<evidence type="ECO:0000256" key="2">
    <source>
        <dbReference type="ARBA" id="ARBA00004286"/>
    </source>
</evidence>
<sequence length="898" mass="99476">MDPTEDLSARLLLKNILSTEPLRTPITRSVSKAQSPSGKRRSSRLSKKDAGAQTPQEIMRRSMKHKLRESITRKSLPATTSRMTTSGLLRKTTPGLTSMLFDDDDTPRHLLRRILQTEPVRSPVVHNKAASEEPGPSSANSSISSKCSSIELSGLDLPDLTLGNTGTVAKGLSRKRPRRSLNVTAFEKRLKQSSDFQEEHEESAENYSSLSLSSSTSLSLKTPFVDVRSEKRGLQRRASNRRKITEEEFDAAVNKQWMGGDHVKGVELNHSTYSDGFTLGLSELCEPNITTDIINCNTALYTQSDPMASTLSIMATQDKDTVMATQLQRQMSEQEQSKLGKDETEFVFPTEVGVMEELQNEQCVSEGQLAEEVGTAGSQSDEEEAESQSVKGDGEDIGADDSQSEEDVEAGSQSQKEEAEPQSEKEGVDDSQSGEYKVRSQSEEAETQSEKEMKKKVQMIFKSGEDVEAGSQSEEAETQSEKGDEEEGPDDFKSGEDVEAGSQSEEEAEPQSEKEDADDSQSGEDEVRSQSEEKEEAETISEKGDGEEGPDDSQSGEDVEAGSQSEELGDDGEDYQHDQEDPDTNSQSENKDVAESRDEDEEGKRASEQLEHISQRAHHSQGGLVVPFVTERGRSRVHSAGGVHFSLEAGGRDGSPPRSGTPDVQESLTSGTEAVDCVADGENSFHLEMTHDIEEGSHLSDALPEEEEEAAASAAVDPVEQEEEWEDEETEEFPCKTPAFVKEKRNFFLREHETSPSVLKNIQTSRTGEAVPAAKPKKVQKNTRRPAKKQACLPKSYLMSVFRHFAKTKVSPDIYPVLQETMDQFFDRMAEDLETYAHHAKRKTIDYEDVLLLLKRIGYVNDKVPVEVLIEKYLRMDQRRLLIPIATSGNVVVPRQRR</sequence>
<evidence type="ECO:0000256" key="4">
    <source>
        <dbReference type="ARBA" id="ARBA00023242"/>
    </source>
</evidence>
<feature type="region of interest" description="Disordered" evidence="5">
    <location>
        <begin position="697"/>
        <end position="732"/>
    </location>
</feature>
<evidence type="ECO:0000256" key="3">
    <source>
        <dbReference type="ARBA" id="ARBA00022454"/>
    </source>
</evidence>
<evidence type="ECO:0000313" key="8">
    <source>
        <dbReference type="Proteomes" id="UP000693946"/>
    </source>
</evidence>
<feature type="compositionally biased region" description="Acidic residues" evidence="5">
    <location>
        <begin position="504"/>
        <end position="524"/>
    </location>
</feature>
<evidence type="ECO:0000256" key="1">
    <source>
        <dbReference type="ARBA" id="ARBA00004123"/>
    </source>
</evidence>
<dbReference type="PANTHER" id="PTHR46904">
    <property type="entry name" value="CENTROMERE PROTEIN T"/>
    <property type="match status" value="1"/>
</dbReference>
<dbReference type="GO" id="GO:0005634">
    <property type="term" value="C:nucleus"/>
    <property type="evidence" value="ECO:0007669"/>
    <property type="project" value="UniProtKB-SubCell"/>
</dbReference>
<dbReference type="EMBL" id="JAGKHQ010000010">
    <property type="protein sequence ID" value="KAG7507951.1"/>
    <property type="molecule type" value="Genomic_DNA"/>
</dbReference>
<name>A0AAV6RR77_SOLSE</name>
<reference evidence="7 8" key="1">
    <citation type="journal article" date="2021" name="Sci. Rep.">
        <title>Chromosome anchoring in Senegalese sole (Solea senegalensis) reveals sex-associated markers and genome rearrangements in flatfish.</title>
        <authorList>
            <person name="Guerrero-Cozar I."/>
            <person name="Gomez-Garrido J."/>
            <person name="Berbel C."/>
            <person name="Martinez-Blanch J.F."/>
            <person name="Alioto T."/>
            <person name="Claros M.G."/>
            <person name="Gagnaire P.A."/>
            <person name="Manchado M."/>
        </authorList>
    </citation>
    <scope>NUCLEOTIDE SEQUENCE [LARGE SCALE GENOMIC DNA]</scope>
    <source>
        <strain evidence="7">Sse05_10M</strain>
    </source>
</reference>
<feature type="compositionally biased region" description="Acidic residues" evidence="5">
    <location>
        <begin position="719"/>
        <end position="732"/>
    </location>
</feature>
<feature type="domain" description="CENP-T/Histone H4 histone fold" evidence="6">
    <location>
        <begin position="791"/>
        <end position="881"/>
    </location>
</feature>
<dbReference type="PANTHER" id="PTHR46904:SF1">
    <property type="entry name" value="CENTROMERE PROTEIN T"/>
    <property type="match status" value="1"/>
</dbReference>